<reference evidence="2 3" key="1">
    <citation type="submission" date="2019-02" db="EMBL/GenBank/DDBJ databases">
        <title>Genomic Encyclopedia of Archaeal and Bacterial Type Strains, Phase II (KMG-II): from individual species to whole genera.</title>
        <authorList>
            <person name="Goeker M."/>
        </authorList>
    </citation>
    <scope>NUCLEOTIDE SEQUENCE [LARGE SCALE GENOMIC DNA]</scope>
    <source>
        <strain evidence="2 3">DSM 21411</strain>
    </source>
</reference>
<comment type="caution">
    <text evidence="2">The sequence shown here is derived from an EMBL/GenBank/DDBJ whole genome shotgun (WGS) entry which is preliminary data.</text>
</comment>
<sequence>MKKTILLFFCLGLFLMSYSNLSAACAAGGEGATSCTFKTKKKILGISLWEVEGPSVTCGAGSYACCNAMSATCIANSAASIQ</sequence>
<dbReference type="OrthoDB" id="840331at2"/>
<dbReference type="AlphaFoldDB" id="A0A4V2F6F9"/>
<name>A0A4V2F6F9_9BACT</name>
<evidence type="ECO:0000256" key="1">
    <source>
        <dbReference type="SAM" id="SignalP"/>
    </source>
</evidence>
<dbReference type="RefSeq" id="WP_130275173.1">
    <property type="nucleotide sequence ID" value="NZ_SGXG01000001.1"/>
</dbReference>
<protein>
    <submittedName>
        <fullName evidence="2">Uncharacterized protein</fullName>
    </submittedName>
</protein>
<feature type="signal peptide" evidence="1">
    <location>
        <begin position="1"/>
        <end position="26"/>
    </location>
</feature>
<keyword evidence="1" id="KW-0732">Signal</keyword>
<evidence type="ECO:0000313" key="2">
    <source>
        <dbReference type="EMBL" id="RZS96179.1"/>
    </source>
</evidence>
<proteinExistence type="predicted"/>
<dbReference type="EMBL" id="SGXG01000001">
    <property type="protein sequence ID" value="RZS96179.1"/>
    <property type="molecule type" value="Genomic_DNA"/>
</dbReference>
<dbReference type="Proteomes" id="UP000292209">
    <property type="component" value="Unassembled WGS sequence"/>
</dbReference>
<organism evidence="2 3">
    <name type="scientific">Cecembia calidifontis</name>
    <dbReference type="NCBI Taxonomy" id="1187080"/>
    <lineage>
        <taxon>Bacteria</taxon>
        <taxon>Pseudomonadati</taxon>
        <taxon>Bacteroidota</taxon>
        <taxon>Cytophagia</taxon>
        <taxon>Cytophagales</taxon>
        <taxon>Cyclobacteriaceae</taxon>
        <taxon>Cecembia</taxon>
    </lineage>
</organism>
<accession>A0A4V2F6F9</accession>
<keyword evidence="3" id="KW-1185">Reference proteome</keyword>
<gene>
    <name evidence="2" type="ORF">BC751_1745</name>
</gene>
<feature type="chain" id="PRO_5020244162" evidence="1">
    <location>
        <begin position="27"/>
        <end position="82"/>
    </location>
</feature>
<evidence type="ECO:0000313" key="3">
    <source>
        <dbReference type="Proteomes" id="UP000292209"/>
    </source>
</evidence>
<dbReference type="PROSITE" id="PS51257">
    <property type="entry name" value="PROKAR_LIPOPROTEIN"/>
    <property type="match status" value="1"/>
</dbReference>